<dbReference type="PIRSF" id="PIRSF031982">
    <property type="entry name" value="UCP031982_abhydr"/>
    <property type="match status" value="1"/>
</dbReference>
<dbReference type="EMBL" id="CP096040">
    <property type="protein sequence ID" value="USQ95067.1"/>
    <property type="molecule type" value="Genomic_DNA"/>
</dbReference>
<evidence type="ECO:0000256" key="4">
    <source>
        <dbReference type="SAM" id="SignalP"/>
    </source>
</evidence>
<evidence type="ECO:0000313" key="6">
    <source>
        <dbReference type="Proteomes" id="UP001057520"/>
    </source>
</evidence>
<evidence type="ECO:0000256" key="2">
    <source>
        <dbReference type="ARBA" id="ARBA00022963"/>
    </source>
</evidence>
<proteinExistence type="predicted"/>
<dbReference type="GO" id="GO:0016787">
    <property type="term" value="F:hydrolase activity"/>
    <property type="evidence" value="ECO:0007669"/>
    <property type="project" value="UniProtKB-KW"/>
</dbReference>
<dbReference type="Gene3D" id="3.40.50.1820">
    <property type="entry name" value="alpha/beta hydrolase"/>
    <property type="match status" value="1"/>
</dbReference>
<dbReference type="Pfam" id="PF03403">
    <property type="entry name" value="PAF-AH_p_II"/>
    <property type="match status" value="1"/>
</dbReference>
<organism evidence="5 6">
    <name type="scientific">Caulobacter segnis</name>
    <dbReference type="NCBI Taxonomy" id="88688"/>
    <lineage>
        <taxon>Bacteria</taxon>
        <taxon>Pseudomonadati</taxon>
        <taxon>Pseudomonadota</taxon>
        <taxon>Alphaproteobacteria</taxon>
        <taxon>Caulobacterales</taxon>
        <taxon>Caulobacteraceae</taxon>
        <taxon>Caulobacter</taxon>
    </lineage>
</organism>
<keyword evidence="1 5" id="KW-0378">Hydrolase</keyword>
<protein>
    <submittedName>
        <fullName evidence="5">Dienelactone hydrolase</fullName>
    </submittedName>
</protein>
<dbReference type="SUPFAM" id="SSF53474">
    <property type="entry name" value="alpha/beta-Hydrolases"/>
    <property type="match status" value="1"/>
</dbReference>
<keyword evidence="2" id="KW-0442">Lipid degradation</keyword>
<feature type="chain" id="PRO_5045386021" evidence="4">
    <location>
        <begin position="28"/>
        <end position="340"/>
    </location>
</feature>
<feature type="signal peptide" evidence="4">
    <location>
        <begin position="1"/>
        <end position="27"/>
    </location>
</feature>
<reference evidence="5 6" key="1">
    <citation type="submission" date="2022-04" db="EMBL/GenBank/DDBJ databases">
        <title>Genome sequence of soybean root-associated Caulobacter segnis RL271.</title>
        <authorList>
            <person name="Longley R."/>
            <person name="Bonito G."/>
            <person name="Trigodet F."/>
            <person name="Crosson S."/>
            <person name="Fiebig A."/>
        </authorList>
    </citation>
    <scope>NUCLEOTIDE SEQUENCE [LARGE SCALE GENOMIC DNA]</scope>
    <source>
        <strain evidence="5 6">RL271</strain>
    </source>
</reference>
<evidence type="ECO:0000256" key="1">
    <source>
        <dbReference type="ARBA" id="ARBA00022801"/>
    </source>
</evidence>
<dbReference type="PANTHER" id="PTHR10272:SF0">
    <property type="entry name" value="PLATELET-ACTIVATING FACTOR ACETYLHYDROLASE"/>
    <property type="match status" value="1"/>
</dbReference>
<accession>A0ABY4ZSS9</accession>
<sequence length="340" mass="35573">MSLRHVFAAALLAAAISSPALPSKALAANAGFIVLQEPRPDGQAPVEVGVWYPADAKPAFMALGSWGHTVAAGAPVVGEHLPLIVMSHGNGGFFGGHADTAQALAEAGFVVAALTHPGDNYKDQSRATAMSDRPAALSALIGWMLESSPLKARIDPDEVGAFGFSSGGFTVLAAAGGEPHLSRVPVHCLAHPANFDCKLTAGHPIPAGALTARWVHDDRIKAVVSAAPALGFTFGKDGLKGITAPVQLWKAADDEILPGDEYAEAVHRDLNRPHDYHVVPGARHFDFLTPCNAAPPANLAHLCASAPGFDRVAFHRDFNAAVTRFFTDQLVAPKDVAPRR</sequence>
<dbReference type="PANTHER" id="PTHR10272">
    <property type="entry name" value="PLATELET-ACTIVATING FACTOR ACETYLHYDROLASE"/>
    <property type="match status" value="1"/>
</dbReference>
<keyword evidence="3" id="KW-0443">Lipid metabolism</keyword>
<name>A0ABY4ZSS9_9CAUL</name>
<dbReference type="InterPro" id="IPR016986">
    <property type="entry name" value="UCP031982_abhydr"/>
</dbReference>
<evidence type="ECO:0000313" key="5">
    <source>
        <dbReference type="EMBL" id="USQ95067.1"/>
    </source>
</evidence>
<evidence type="ECO:0000256" key="3">
    <source>
        <dbReference type="ARBA" id="ARBA00023098"/>
    </source>
</evidence>
<dbReference type="InterPro" id="IPR029058">
    <property type="entry name" value="AB_hydrolase_fold"/>
</dbReference>
<keyword evidence="4" id="KW-0732">Signal</keyword>
<keyword evidence="6" id="KW-1185">Reference proteome</keyword>
<gene>
    <name evidence="5" type="ORF">MZV50_21275</name>
</gene>
<dbReference type="Proteomes" id="UP001057520">
    <property type="component" value="Chromosome"/>
</dbReference>